<proteinExistence type="predicted"/>
<gene>
    <name evidence="3" type="ORF">HOLleu_39173</name>
</gene>
<keyword evidence="4" id="KW-1185">Reference proteome</keyword>
<evidence type="ECO:0000313" key="4">
    <source>
        <dbReference type="Proteomes" id="UP001152320"/>
    </source>
</evidence>
<keyword evidence="1" id="KW-1133">Transmembrane helix</keyword>
<keyword evidence="1" id="KW-0472">Membrane</keyword>
<evidence type="ECO:0000256" key="2">
    <source>
        <dbReference type="SAM" id="SignalP"/>
    </source>
</evidence>
<dbReference type="Proteomes" id="UP001152320">
    <property type="component" value="Chromosome 21"/>
</dbReference>
<keyword evidence="2" id="KW-0732">Signal</keyword>
<name>A0A9Q1BDY4_HOLLE</name>
<organism evidence="3 4">
    <name type="scientific">Holothuria leucospilota</name>
    <name type="common">Black long sea cucumber</name>
    <name type="synonym">Mertensiothuria leucospilota</name>
    <dbReference type="NCBI Taxonomy" id="206669"/>
    <lineage>
        <taxon>Eukaryota</taxon>
        <taxon>Metazoa</taxon>
        <taxon>Echinodermata</taxon>
        <taxon>Eleutherozoa</taxon>
        <taxon>Echinozoa</taxon>
        <taxon>Holothuroidea</taxon>
        <taxon>Aspidochirotacea</taxon>
        <taxon>Aspidochirotida</taxon>
        <taxon>Holothuriidae</taxon>
        <taxon>Holothuria</taxon>
    </lineage>
</organism>
<evidence type="ECO:0000256" key="1">
    <source>
        <dbReference type="SAM" id="Phobius"/>
    </source>
</evidence>
<comment type="caution">
    <text evidence="3">The sequence shown here is derived from an EMBL/GenBank/DDBJ whole genome shotgun (WGS) entry which is preliminary data.</text>
</comment>
<sequence length="265" mass="29807">MAVKKIHRLVINCVYLCILGLSGVTPEEETYAEQLSQHFVDQTIRMDGAISSVTPQMDGWYYLEINKEAIFTCIPFTTSEPRMRTVSVSLQNRGRHVSGCDCLLQWKPHTGQYQCFCSIPWTFRRYGEESVKCCIDDSYHNSCHHGYTFHINVLEMTTTIKSTTGTIEESTDTTTFLSTFFADEKSTQLSTITFLPSSAQHYTSSIPAFQTDSLSFQNSNGFAVIHWLPALVVVALIGAGLVVILVRIWIKRTSQDGHMPRGTPV</sequence>
<evidence type="ECO:0000313" key="3">
    <source>
        <dbReference type="EMBL" id="KAJ8021858.1"/>
    </source>
</evidence>
<reference evidence="3" key="1">
    <citation type="submission" date="2021-10" db="EMBL/GenBank/DDBJ databases">
        <title>Tropical sea cucumber genome reveals ecological adaptation and Cuvierian tubules defense mechanism.</title>
        <authorList>
            <person name="Chen T."/>
        </authorList>
    </citation>
    <scope>NUCLEOTIDE SEQUENCE</scope>
    <source>
        <strain evidence="3">Nanhai2018</strain>
        <tissue evidence="3">Muscle</tissue>
    </source>
</reference>
<feature type="signal peptide" evidence="2">
    <location>
        <begin position="1"/>
        <end position="32"/>
    </location>
</feature>
<dbReference type="EMBL" id="JAIZAY010000021">
    <property type="protein sequence ID" value="KAJ8021858.1"/>
    <property type="molecule type" value="Genomic_DNA"/>
</dbReference>
<feature type="transmembrane region" description="Helical" evidence="1">
    <location>
        <begin position="227"/>
        <end position="250"/>
    </location>
</feature>
<feature type="chain" id="PRO_5040469867" evidence="2">
    <location>
        <begin position="33"/>
        <end position="265"/>
    </location>
</feature>
<dbReference type="AlphaFoldDB" id="A0A9Q1BDY4"/>
<accession>A0A9Q1BDY4</accession>
<keyword evidence="1" id="KW-0812">Transmembrane</keyword>
<protein>
    <submittedName>
        <fullName evidence="3">Uncharacterized protein</fullName>
    </submittedName>
</protein>